<dbReference type="InterPro" id="IPR052016">
    <property type="entry name" value="Bact_Sigma-Reg"/>
</dbReference>
<keyword evidence="4" id="KW-1185">Reference proteome</keyword>
<protein>
    <submittedName>
        <fullName evidence="3">PP2C family protein-serine/threonine phosphatase</fullName>
    </submittedName>
</protein>
<accession>A0ABP5FY42</accession>
<comment type="caution">
    <text evidence="3">The sequence shown here is derived from an EMBL/GenBank/DDBJ whole genome shotgun (WGS) entry which is preliminary data.</text>
</comment>
<feature type="domain" description="PPM-type phosphatase" evidence="2">
    <location>
        <begin position="168"/>
        <end position="380"/>
    </location>
</feature>
<dbReference type="Proteomes" id="UP001500751">
    <property type="component" value="Unassembled WGS sequence"/>
</dbReference>
<dbReference type="Gene3D" id="3.60.40.10">
    <property type="entry name" value="PPM-type phosphatase domain"/>
    <property type="match status" value="1"/>
</dbReference>
<evidence type="ECO:0000259" key="2">
    <source>
        <dbReference type="SMART" id="SM00331"/>
    </source>
</evidence>
<evidence type="ECO:0000313" key="3">
    <source>
        <dbReference type="EMBL" id="GAA2036544.1"/>
    </source>
</evidence>
<evidence type="ECO:0000256" key="1">
    <source>
        <dbReference type="ARBA" id="ARBA00022801"/>
    </source>
</evidence>
<name>A0ABP5FY42_9ACTN</name>
<evidence type="ECO:0000313" key="4">
    <source>
        <dbReference type="Proteomes" id="UP001500751"/>
    </source>
</evidence>
<proteinExistence type="predicted"/>
<dbReference type="InterPro" id="IPR001932">
    <property type="entry name" value="PPM-type_phosphatase-like_dom"/>
</dbReference>
<dbReference type="EMBL" id="BAAAQN010000023">
    <property type="protein sequence ID" value="GAA2036544.1"/>
    <property type="molecule type" value="Genomic_DNA"/>
</dbReference>
<gene>
    <name evidence="3" type="ORF">GCM10009839_41900</name>
</gene>
<dbReference type="PANTHER" id="PTHR43156">
    <property type="entry name" value="STAGE II SPORULATION PROTEIN E-RELATED"/>
    <property type="match status" value="1"/>
</dbReference>
<reference evidence="4" key="1">
    <citation type="journal article" date="2019" name="Int. J. Syst. Evol. Microbiol.">
        <title>The Global Catalogue of Microorganisms (GCM) 10K type strain sequencing project: providing services to taxonomists for standard genome sequencing and annotation.</title>
        <authorList>
            <consortium name="The Broad Institute Genomics Platform"/>
            <consortium name="The Broad Institute Genome Sequencing Center for Infectious Disease"/>
            <person name="Wu L."/>
            <person name="Ma J."/>
        </authorList>
    </citation>
    <scope>NUCLEOTIDE SEQUENCE [LARGE SCALE GENOMIC DNA]</scope>
    <source>
        <strain evidence="4">JCM 16014</strain>
    </source>
</reference>
<keyword evidence="1" id="KW-0378">Hydrolase</keyword>
<organism evidence="3 4">
    <name type="scientific">Catenulispora yoronensis</name>
    <dbReference type="NCBI Taxonomy" id="450799"/>
    <lineage>
        <taxon>Bacteria</taxon>
        <taxon>Bacillati</taxon>
        <taxon>Actinomycetota</taxon>
        <taxon>Actinomycetes</taxon>
        <taxon>Catenulisporales</taxon>
        <taxon>Catenulisporaceae</taxon>
        <taxon>Catenulispora</taxon>
    </lineage>
</organism>
<dbReference type="SUPFAM" id="SSF81606">
    <property type="entry name" value="PP2C-like"/>
    <property type="match status" value="1"/>
</dbReference>
<dbReference type="RefSeq" id="WP_344667312.1">
    <property type="nucleotide sequence ID" value="NZ_BAAAQN010000023.1"/>
</dbReference>
<dbReference type="SMART" id="SM00331">
    <property type="entry name" value="PP2C_SIG"/>
    <property type="match status" value="1"/>
</dbReference>
<dbReference type="PANTHER" id="PTHR43156:SF2">
    <property type="entry name" value="STAGE II SPORULATION PROTEIN E"/>
    <property type="match status" value="1"/>
</dbReference>
<dbReference type="Pfam" id="PF07228">
    <property type="entry name" value="SpoIIE"/>
    <property type="match status" value="1"/>
</dbReference>
<dbReference type="InterPro" id="IPR036457">
    <property type="entry name" value="PPM-type-like_dom_sf"/>
</dbReference>
<sequence>MIDYPKVESALRSAAPEALPEALRAVLLTMGVGGVEVHLADYGLRVLTAVGGPRPAAALPINGSVQGRAFASQRPQYQQAGDGTTIVTVPVTVRGDRHGTLTAGLSADDAGPAAVEALEAAARLLGHEIVVAERDTDVYHQARRASRLTLAAETQWQLLPGRASRRREYSLGAQLEPAYAIRGDSYDWAATGTDLALTVVNGMGEGMAAAQLTGLAVNALRNARRAGIGLADQAALADQAVYAQHRGDQYVSALLLSFAYDSGEVTVVDAGSPQIWLRRGRVVERVAVEPQLPLGMFEETAYTEQSFRVRPGDRLVVISDGAHAALSPGGEAYGAAALQRGINSSNLLPATDVPAAILREVAQHRSADADDDAVVVCVDWYGSAAA</sequence>